<dbReference type="Gene3D" id="3.10.450.50">
    <property type="match status" value="1"/>
</dbReference>
<dbReference type="InterPro" id="IPR032710">
    <property type="entry name" value="NTF2-like_dom_sf"/>
</dbReference>
<gene>
    <name evidence="2" type="ORF">GWI72_18965</name>
</gene>
<dbReference type="Proteomes" id="UP000586722">
    <property type="component" value="Unassembled WGS sequence"/>
</dbReference>
<dbReference type="Pfam" id="PF02810">
    <property type="entry name" value="SEC-C"/>
    <property type="match status" value="1"/>
</dbReference>
<feature type="domain" description="YchJ-like middle NTF2-like" evidence="1">
    <location>
        <begin position="34"/>
        <end position="132"/>
    </location>
</feature>
<name>A0A7X5JAS4_9HYPH</name>
<dbReference type="RefSeq" id="WP_161709647.1">
    <property type="nucleotide sequence ID" value="NZ_JAABLQ010000004.1"/>
</dbReference>
<dbReference type="AlphaFoldDB" id="A0A7X5JAS4"/>
<dbReference type="SUPFAM" id="SSF54427">
    <property type="entry name" value="NTF2-like"/>
    <property type="match status" value="1"/>
</dbReference>
<reference evidence="3" key="1">
    <citation type="submission" date="2020-01" db="EMBL/GenBank/DDBJ databases">
        <authorList>
            <person name="Fang Y."/>
            <person name="Sun R."/>
            <person name="Nie L."/>
            <person name="He J."/>
            <person name="Hao L."/>
            <person name="Wang L."/>
            <person name="Su S."/>
            <person name="Lv E."/>
            <person name="Zhang Z."/>
            <person name="Xie R."/>
            <person name="Liu H."/>
        </authorList>
    </citation>
    <scope>NUCLEOTIDE SEQUENCE [LARGE SCALE GENOMIC DNA]</scope>
    <source>
        <strain evidence="3">XCT-53</strain>
    </source>
</reference>
<evidence type="ECO:0000313" key="2">
    <source>
        <dbReference type="EMBL" id="NBN80367.1"/>
    </source>
</evidence>
<comment type="caution">
    <text evidence="2">The sequence shown here is derived from an EMBL/GenBank/DDBJ whole genome shotgun (WGS) entry which is preliminary data.</text>
</comment>
<evidence type="ECO:0000259" key="1">
    <source>
        <dbReference type="Pfam" id="PF17775"/>
    </source>
</evidence>
<dbReference type="InterPro" id="IPR048469">
    <property type="entry name" value="YchJ-like_M"/>
</dbReference>
<dbReference type="EMBL" id="JAABLQ010000004">
    <property type="protein sequence ID" value="NBN80367.1"/>
    <property type="molecule type" value="Genomic_DNA"/>
</dbReference>
<organism evidence="2 3">
    <name type="scientific">Pannonibacter tanglangensis</name>
    <dbReference type="NCBI Taxonomy" id="2750084"/>
    <lineage>
        <taxon>Bacteria</taxon>
        <taxon>Pseudomonadati</taxon>
        <taxon>Pseudomonadota</taxon>
        <taxon>Alphaproteobacteria</taxon>
        <taxon>Hyphomicrobiales</taxon>
        <taxon>Stappiaceae</taxon>
        <taxon>Pannonibacter</taxon>
    </lineage>
</organism>
<proteinExistence type="predicted"/>
<protein>
    <submittedName>
        <fullName evidence="2">Zinc chelation protein SecC</fullName>
    </submittedName>
</protein>
<accession>A0A7X5JAS4</accession>
<sequence>MTLAAPDKPCPCGSGQTLALCCGPAISRAVPARTAEALMRSRYTAYVLQDIAYLKETLWPKFQPGFDAEATARWARESRWTGLTVLKVDRGEAPAREGTVLFEARYLAGAALHTHRELSQFRKSGGRWYYVEALSER</sequence>
<dbReference type="InterPro" id="IPR004027">
    <property type="entry name" value="SEC_C_motif"/>
</dbReference>
<dbReference type="Pfam" id="PF17775">
    <property type="entry name" value="YchJ_M-like"/>
    <property type="match status" value="1"/>
</dbReference>
<evidence type="ECO:0000313" key="3">
    <source>
        <dbReference type="Proteomes" id="UP000586722"/>
    </source>
</evidence>
<keyword evidence="3" id="KW-1185">Reference proteome</keyword>